<proteinExistence type="predicted"/>
<protein>
    <submittedName>
        <fullName evidence="1">Unnamed protein product</fullName>
    </submittedName>
</protein>
<comment type="caution">
    <text evidence="1">The sequence shown here is derived from an EMBL/GenBank/DDBJ whole genome shotgun (WGS) entry which is preliminary data.</text>
</comment>
<accession>A0ACB5UAJ9</accession>
<name>A0ACB5UAJ9_CANBO</name>
<gene>
    <name evidence="1" type="ORF">Cboi01_000661500</name>
</gene>
<organism evidence="1 2">
    <name type="scientific">Candida boidinii</name>
    <name type="common">Yeast</name>
    <dbReference type="NCBI Taxonomy" id="5477"/>
    <lineage>
        <taxon>Eukaryota</taxon>
        <taxon>Fungi</taxon>
        <taxon>Dikarya</taxon>
        <taxon>Ascomycota</taxon>
        <taxon>Saccharomycotina</taxon>
        <taxon>Pichiomycetes</taxon>
        <taxon>Pichiales</taxon>
        <taxon>Pichiaceae</taxon>
        <taxon>Ogataea</taxon>
        <taxon>Ogataea/Candida clade</taxon>
    </lineage>
</organism>
<dbReference type="EMBL" id="BSXV01007730">
    <property type="protein sequence ID" value="GMF05526.1"/>
    <property type="molecule type" value="Genomic_DNA"/>
</dbReference>
<evidence type="ECO:0000313" key="1">
    <source>
        <dbReference type="EMBL" id="GMF05526.1"/>
    </source>
</evidence>
<sequence length="160" mass="17982">MKFSTVLKAAALASAASATVDISTLTARNFTKIDPTVKEIEAAAANATTLQWTTDVEGAFFKRLFVIWLENTDYDKAFDEEDFQWIAEQGITLTNYWAVTHPSEPNYMASVGGDYFALDDDRFIALPENISTVVDLLEEKGISWAEYQEHLPYTGFQDYL</sequence>
<evidence type="ECO:0000313" key="2">
    <source>
        <dbReference type="Proteomes" id="UP001165101"/>
    </source>
</evidence>
<dbReference type="Proteomes" id="UP001165101">
    <property type="component" value="Unassembled WGS sequence"/>
</dbReference>
<reference evidence="1" key="1">
    <citation type="submission" date="2023-04" db="EMBL/GenBank/DDBJ databases">
        <title>Candida boidinii NBRC 1967.</title>
        <authorList>
            <person name="Ichikawa N."/>
            <person name="Sato H."/>
            <person name="Tonouchi N."/>
        </authorList>
    </citation>
    <scope>NUCLEOTIDE SEQUENCE</scope>
    <source>
        <strain evidence="1">NBRC 1967</strain>
    </source>
</reference>
<keyword evidence="2" id="KW-1185">Reference proteome</keyword>